<accession>A0ABW3FN82</accession>
<evidence type="ECO:0000256" key="4">
    <source>
        <dbReference type="ARBA" id="ARBA00022741"/>
    </source>
</evidence>
<keyword evidence="1" id="KW-0597">Phosphoprotein</keyword>
<dbReference type="InterPro" id="IPR008201">
    <property type="entry name" value="HepT-like"/>
</dbReference>
<evidence type="ECO:0000256" key="1">
    <source>
        <dbReference type="ARBA" id="ARBA00022553"/>
    </source>
</evidence>
<organism evidence="7 8">
    <name type="scientific">Saccharopolyspora rosea</name>
    <dbReference type="NCBI Taxonomy" id="524884"/>
    <lineage>
        <taxon>Bacteria</taxon>
        <taxon>Bacillati</taxon>
        <taxon>Actinomycetota</taxon>
        <taxon>Actinomycetes</taxon>
        <taxon>Pseudonocardiales</taxon>
        <taxon>Pseudonocardiaceae</taxon>
        <taxon>Saccharopolyspora</taxon>
    </lineage>
</organism>
<dbReference type="RefSeq" id="WP_263249532.1">
    <property type="nucleotide sequence ID" value="NZ_BAABLT010000007.1"/>
</dbReference>
<dbReference type="Pfam" id="PF01934">
    <property type="entry name" value="HepT-like"/>
    <property type="match status" value="1"/>
</dbReference>
<name>A0ABW3FN82_9PSEU</name>
<sequence length="112" mass="12498">MQRDARAYLWDALQAAELLRGFSKGEDFAGYQANAMLRSAVERQFEIIGEALNQLSKVDPELAAQVPDLARIVAFRNILIHGYATVDDALVWQVLTERLPGLADVLRTLLKS</sequence>
<keyword evidence="4" id="KW-0547">Nucleotide-binding</keyword>
<keyword evidence="3" id="KW-0540">Nuclease</keyword>
<comment type="similarity">
    <text evidence="6">Belongs to the HepT RNase toxin family.</text>
</comment>
<dbReference type="InterPro" id="IPR037038">
    <property type="entry name" value="HepT-like_sf"/>
</dbReference>
<dbReference type="Gene3D" id="1.20.120.580">
    <property type="entry name" value="bsu32300-like"/>
    <property type="match status" value="1"/>
</dbReference>
<dbReference type="InterPro" id="IPR051813">
    <property type="entry name" value="HepT_RNase_toxin"/>
</dbReference>
<reference evidence="8" key="1">
    <citation type="journal article" date="2019" name="Int. J. Syst. Evol. Microbiol.">
        <title>The Global Catalogue of Microorganisms (GCM) 10K type strain sequencing project: providing services to taxonomists for standard genome sequencing and annotation.</title>
        <authorList>
            <consortium name="The Broad Institute Genomics Platform"/>
            <consortium name="The Broad Institute Genome Sequencing Center for Infectious Disease"/>
            <person name="Wu L."/>
            <person name="Ma J."/>
        </authorList>
    </citation>
    <scope>NUCLEOTIDE SEQUENCE [LARGE SCALE GENOMIC DNA]</scope>
    <source>
        <strain evidence="8">CCUG 56401</strain>
    </source>
</reference>
<gene>
    <name evidence="7" type="ORF">ACFQ16_03020</name>
</gene>
<keyword evidence="2" id="KW-1277">Toxin-antitoxin system</keyword>
<dbReference type="PANTHER" id="PTHR34139">
    <property type="entry name" value="UPF0331 PROTEIN MJ0127"/>
    <property type="match status" value="1"/>
</dbReference>
<evidence type="ECO:0000256" key="2">
    <source>
        <dbReference type="ARBA" id="ARBA00022649"/>
    </source>
</evidence>
<evidence type="ECO:0000313" key="8">
    <source>
        <dbReference type="Proteomes" id="UP001597018"/>
    </source>
</evidence>
<protein>
    <submittedName>
        <fullName evidence="7">DUF86 domain-containing protein</fullName>
    </submittedName>
</protein>
<dbReference type="EMBL" id="JBHTIW010000001">
    <property type="protein sequence ID" value="MFD0918705.1"/>
    <property type="molecule type" value="Genomic_DNA"/>
</dbReference>
<evidence type="ECO:0000256" key="6">
    <source>
        <dbReference type="ARBA" id="ARBA00024207"/>
    </source>
</evidence>
<evidence type="ECO:0000256" key="5">
    <source>
        <dbReference type="ARBA" id="ARBA00022801"/>
    </source>
</evidence>
<keyword evidence="8" id="KW-1185">Reference proteome</keyword>
<evidence type="ECO:0000256" key="3">
    <source>
        <dbReference type="ARBA" id="ARBA00022722"/>
    </source>
</evidence>
<dbReference type="PANTHER" id="PTHR34139:SF1">
    <property type="entry name" value="RNASE MJ1380-RELATED"/>
    <property type="match status" value="1"/>
</dbReference>
<comment type="caution">
    <text evidence="7">The sequence shown here is derived from an EMBL/GenBank/DDBJ whole genome shotgun (WGS) entry which is preliminary data.</text>
</comment>
<keyword evidence="5" id="KW-0378">Hydrolase</keyword>
<proteinExistence type="inferred from homology"/>
<dbReference type="Proteomes" id="UP001597018">
    <property type="component" value="Unassembled WGS sequence"/>
</dbReference>
<evidence type="ECO:0000313" key="7">
    <source>
        <dbReference type="EMBL" id="MFD0918705.1"/>
    </source>
</evidence>